<protein>
    <submittedName>
        <fullName evidence="1">AraC family transcriptional regulator</fullName>
    </submittedName>
</protein>
<proteinExistence type="predicted"/>
<reference evidence="2 4" key="2">
    <citation type="submission" date="2019-08" db="EMBL/GenBank/DDBJ databases">
        <title>Draft genome sequencing and comparative genomics of hatchery-associated Vibrios.</title>
        <authorList>
            <person name="Kehlet-Delgado H."/>
            <person name="Mueller R.S."/>
        </authorList>
    </citation>
    <scope>NUCLEOTIDE SEQUENCE [LARGE SCALE GENOMIC DNA]</scope>
    <source>
        <strain evidence="2 4">00-78-3</strain>
    </source>
</reference>
<dbReference type="EMBL" id="AP019799">
    <property type="protein sequence ID" value="BBL90943.1"/>
    <property type="molecule type" value="Genomic_DNA"/>
</dbReference>
<dbReference type="EMBL" id="VTYN01000008">
    <property type="protein sequence ID" value="NOH48319.1"/>
    <property type="molecule type" value="Genomic_DNA"/>
</dbReference>
<dbReference type="AlphaFoldDB" id="A0A510IAZ8"/>
<evidence type="ECO:0000313" key="4">
    <source>
        <dbReference type="Proteomes" id="UP000572072"/>
    </source>
</evidence>
<sequence>MNYAIEFHNESYSLLTTTARKKALKHSLLTVVEGLATIRLGKHEYAIEPGNSFWIPQGCLSSITYFPNCIVIRCDFSVRLRDNFAPQAGFVERSLLLQAALEKIQVCDAETSLHNDLLRIIKHEVLDVEPKIITSKVSEALKQWSPQSKNQALKELHLALLVREARKRTLSGIKKRQVVEDLFDGSEQQCDQLSELLLGKKL</sequence>
<evidence type="ECO:0000313" key="3">
    <source>
        <dbReference type="Proteomes" id="UP000315115"/>
    </source>
</evidence>
<reference evidence="1" key="3">
    <citation type="journal article" date="2020" name="Microbiol. Resour. Announc.">
        <title>Complete Genome Sequence of Vibrio rotiferianus Strain AM7.</title>
        <authorList>
            <person name="Miyazaki K."/>
            <person name="Wiseschart A."/>
            <person name="Pootanakit K."/>
            <person name="Kitahara K."/>
        </authorList>
    </citation>
    <scope>NUCLEOTIDE SEQUENCE</scope>
    <source>
        <strain evidence="1">AM7</strain>
    </source>
</reference>
<accession>A0A510IAZ8</accession>
<organism evidence="1 3">
    <name type="scientific">Vibrio rotiferianus</name>
    <dbReference type="NCBI Taxonomy" id="190895"/>
    <lineage>
        <taxon>Bacteria</taxon>
        <taxon>Pseudomonadati</taxon>
        <taxon>Pseudomonadota</taxon>
        <taxon>Gammaproteobacteria</taxon>
        <taxon>Vibrionales</taxon>
        <taxon>Vibrionaceae</taxon>
        <taxon>Vibrio</taxon>
    </lineage>
</organism>
<reference evidence="3" key="1">
    <citation type="submission" date="2019-07" db="EMBL/GenBank/DDBJ databases">
        <title>Complete Genome Sequences of Vibrion rotiferianus strain AM7.</title>
        <authorList>
            <person name="Miyazaki K."/>
            <person name="Wiseschart A."/>
            <person name="Pootanakit K."/>
            <person name="Ishimori K."/>
            <person name="Kitahara K."/>
        </authorList>
    </citation>
    <scope>NUCLEOTIDE SEQUENCE [LARGE SCALE GENOMIC DNA]</scope>
    <source>
        <strain evidence="3">AM7</strain>
    </source>
</reference>
<dbReference type="Proteomes" id="UP000315115">
    <property type="component" value="Chromosome 2"/>
</dbReference>
<dbReference type="RefSeq" id="WP_143693597.1">
    <property type="nucleotide sequence ID" value="NZ_AP019799.1"/>
</dbReference>
<dbReference type="Proteomes" id="UP000572072">
    <property type="component" value="Unassembled WGS sequence"/>
</dbReference>
<evidence type="ECO:0000313" key="1">
    <source>
        <dbReference type="EMBL" id="BBL90943.1"/>
    </source>
</evidence>
<name>A0A510IAZ8_9VIBR</name>
<evidence type="ECO:0000313" key="2">
    <source>
        <dbReference type="EMBL" id="NOH48319.1"/>
    </source>
</evidence>
<gene>
    <name evidence="2" type="ORF">F0262_09640</name>
    <name evidence="1" type="ORF">VroAM7_35960</name>
</gene>